<dbReference type="PROSITE" id="PS51257">
    <property type="entry name" value="PROKAR_LIPOPROTEIN"/>
    <property type="match status" value="1"/>
</dbReference>
<dbReference type="InterPro" id="IPR012944">
    <property type="entry name" value="SusD_RagB_dom"/>
</dbReference>
<proteinExistence type="inferred from homology"/>
<comment type="similarity">
    <text evidence="2">Belongs to the SusD family.</text>
</comment>
<protein>
    <submittedName>
        <fullName evidence="9">RagB/SusD family nutrient uptake outer membrane protein</fullName>
    </submittedName>
</protein>
<dbReference type="InterPro" id="IPR033985">
    <property type="entry name" value="SusD-like_N"/>
</dbReference>
<dbReference type="AlphaFoldDB" id="A0A4S8HDX1"/>
<dbReference type="EMBL" id="STFF01000013">
    <property type="protein sequence ID" value="THU31614.1"/>
    <property type="molecule type" value="Genomic_DNA"/>
</dbReference>
<feature type="signal peptide" evidence="6">
    <location>
        <begin position="1"/>
        <end position="19"/>
    </location>
</feature>
<keyword evidence="4" id="KW-0472">Membrane</keyword>
<reference evidence="9 10" key="1">
    <citation type="submission" date="2019-04" db="EMBL/GenBank/DDBJ databases">
        <title>Niastella caeni sp. nov., isolated from activated sludge.</title>
        <authorList>
            <person name="Sheng M."/>
        </authorList>
    </citation>
    <scope>NUCLEOTIDE SEQUENCE [LARGE SCALE GENOMIC DNA]</scope>
    <source>
        <strain evidence="9 10">HX-2-15</strain>
    </source>
</reference>
<name>A0A4S8HDX1_9BACT</name>
<evidence type="ECO:0000313" key="10">
    <source>
        <dbReference type="Proteomes" id="UP000306918"/>
    </source>
</evidence>
<evidence type="ECO:0000256" key="5">
    <source>
        <dbReference type="ARBA" id="ARBA00023237"/>
    </source>
</evidence>
<dbReference type="SUPFAM" id="SSF48452">
    <property type="entry name" value="TPR-like"/>
    <property type="match status" value="1"/>
</dbReference>
<keyword evidence="5" id="KW-0998">Cell outer membrane</keyword>
<dbReference type="RefSeq" id="WP_136580620.1">
    <property type="nucleotide sequence ID" value="NZ_STFF01000013.1"/>
</dbReference>
<keyword evidence="10" id="KW-1185">Reference proteome</keyword>
<feature type="domain" description="RagB/SusD" evidence="7">
    <location>
        <begin position="322"/>
        <end position="617"/>
    </location>
</feature>
<evidence type="ECO:0000256" key="1">
    <source>
        <dbReference type="ARBA" id="ARBA00004442"/>
    </source>
</evidence>
<evidence type="ECO:0000256" key="6">
    <source>
        <dbReference type="SAM" id="SignalP"/>
    </source>
</evidence>
<feature type="chain" id="PRO_5020773910" evidence="6">
    <location>
        <begin position="20"/>
        <end position="617"/>
    </location>
</feature>
<dbReference type="Gene3D" id="1.25.40.390">
    <property type="match status" value="1"/>
</dbReference>
<evidence type="ECO:0000256" key="4">
    <source>
        <dbReference type="ARBA" id="ARBA00023136"/>
    </source>
</evidence>
<sequence>MTTKISKIIIVFLALATMASCKKFLNQVPDNLLKEADIFKTYNNTNGYLAQVYANIPDEFSTRFAPGGSYAGPWTGASDEANYWSLSWVMSNALNQSTWDNNVGGTFWTNFYKPVRTATDFISKIDAATAPDLTALQKMRFKAEARALRAIFYYWMMRLYGPVIILEDVVPVEGTGDDIFFPRTSFDNCVAYVTRELDEAYAELKTSETLGQNQPANLPLNNEWGRITTGVCKAYKAQALLLSASPLFNGNKDYASLKNKDGLQLINQVYDANKWKLAADAYREFLNEFVPGTYRLYTENDTDPFKAAYKSCKNVMLNDWNTEWIWGKSMCGGAGDYWYDITPKMVGYNNTVGKGAGFLSVNQSMVDAYEMKNGLAITDAASGYQTSGFSNFRAPYDVKDRSTFNQWVNREARFYVGVSYNRCYWQNQGSSPNEVVPVFELSGNSGRTQSTWDVTSTGYIVRKQLANSNQSRGWVYVRLAQMYLDYAEALNESSPGDPEILKAVNGIRERAGLPQYGAGTNPLPLPNGQDAVRNVIRHERQVELAFENVRYFDLRRWKIAAETMGADVYGMNIFADGAGFYEKTLVQKRRFLPRDYLWPIPNNEILKDKYLVQNPGW</sequence>
<dbReference type="InterPro" id="IPR011990">
    <property type="entry name" value="TPR-like_helical_dom_sf"/>
</dbReference>
<dbReference type="GO" id="GO:0009279">
    <property type="term" value="C:cell outer membrane"/>
    <property type="evidence" value="ECO:0007669"/>
    <property type="project" value="UniProtKB-SubCell"/>
</dbReference>
<evidence type="ECO:0000256" key="3">
    <source>
        <dbReference type="ARBA" id="ARBA00022729"/>
    </source>
</evidence>
<dbReference type="Pfam" id="PF14322">
    <property type="entry name" value="SusD-like_3"/>
    <property type="match status" value="1"/>
</dbReference>
<evidence type="ECO:0000256" key="2">
    <source>
        <dbReference type="ARBA" id="ARBA00006275"/>
    </source>
</evidence>
<organism evidence="9 10">
    <name type="scientific">Niastella caeni</name>
    <dbReference type="NCBI Taxonomy" id="2569763"/>
    <lineage>
        <taxon>Bacteria</taxon>
        <taxon>Pseudomonadati</taxon>
        <taxon>Bacteroidota</taxon>
        <taxon>Chitinophagia</taxon>
        <taxon>Chitinophagales</taxon>
        <taxon>Chitinophagaceae</taxon>
        <taxon>Niastella</taxon>
    </lineage>
</organism>
<accession>A0A4S8HDX1</accession>
<evidence type="ECO:0000313" key="9">
    <source>
        <dbReference type="EMBL" id="THU31614.1"/>
    </source>
</evidence>
<comment type="caution">
    <text evidence="9">The sequence shown here is derived from an EMBL/GenBank/DDBJ whole genome shotgun (WGS) entry which is preliminary data.</text>
</comment>
<gene>
    <name evidence="9" type="ORF">FAM09_28745</name>
</gene>
<dbReference type="Pfam" id="PF07980">
    <property type="entry name" value="SusD_RagB"/>
    <property type="match status" value="1"/>
</dbReference>
<dbReference type="Proteomes" id="UP000306918">
    <property type="component" value="Unassembled WGS sequence"/>
</dbReference>
<dbReference type="OrthoDB" id="608091at2"/>
<evidence type="ECO:0000259" key="7">
    <source>
        <dbReference type="Pfam" id="PF07980"/>
    </source>
</evidence>
<comment type="subcellular location">
    <subcellularLocation>
        <location evidence="1">Cell outer membrane</location>
    </subcellularLocation>
</comment>
<feature type="domain" description="SusD-like N-terminal" evidence="8">
    <location>
        <begin position="24"/>
        <end position="194"/>
    </location>
</feature>
<keyword evidence="3 6" id="KW-0732">Signal</keyword>
<evidence type="ECO:0000259" key="8">
    <source>
        <dbReference type="Pfam" id="PF14322"/>
    </source>
</evidence>